<feature type="region of interest" description="Disordered" evidence="1">
    <location>
        <begin position="274"/>
        <end position="294"/>
    </location>
</feature>
<evidence type="ECO:0000256" key="1">
    <source>
        <dbReference type="SAM" id="MobiDB-lite"/>
    </source>
</evidence>
<dbReference type="AlphaFoldDB" id="A0A9P6HKN1"/>
<gene>
    <name evidence="2" type="ORF">BJ322DRAFT_1105021</name>
</gene>
<evidence type="ECO:0000313" key="2">
    <source>
        <dbReference type="EMBL" id="KAF9789138.1"/>
    </source>
</evidence>
<evidence type="ECO:0000313" key="3">
    <source>
        <dbReference type="Proteomes" id="UP000736335"/>
    </source>
</evidence>
<name>A0A9P6HKN1_9AGAM</name>
<comment type="caution">
    <text evidence="2">The sequence shown here is derived from an EMBL/GenBank/DDBJ whole genome shotgun (WGS) entry which is preliminary data.</text>
</comment>
<dbReference type="EMBL" id="WIUZ02000003">
    <property type="protein sequence ID" value="KAF9789138.1"/>
    <property type="molecule type" value="Genomic_DNA"/>
</dbReference>
<reference evidence="2" key="1">
    <citation type="journal article" date="2020" name="Nat. Commun.">
        <title>Large-scale genome sequencing of mycorrhizal fungi provides insights into the early evolution of symbiotic traits.</title>
        <authorList>
            <person name="Miyauchi S."/>
            <person name="Kiss E."/>
            <person name="Kuo A."/>
            <person name="Drula E."/>
            <person name="Kohler A."/>
            <person name="Sanchez-Garcia M."/>
            <person name="Morin E."/>
            <person name="Andreopoulos B."/>
            <person name="Barry K.W."/>
            <person name="Bonito G."/>
            <person name="Buee M."/>
            <person name="Carver A."/>
            <person name="Chen C."/>
            <person name="Cichocki N."/>
            <person name="Clum A."/>
            <person name="Culley D."/>
            <person name="Crous P.W."/>
            <person name="Fauchery L."/>
            <person name="Girlanda M."/>
            <person name="Hayes R.D."/>
            <person name="Keri Z."/>
            <person name="LaButti K."/>
            <person name="Lipzen A."/>
            <person name="Lombard V."/>
            <person name="Magnuson J."/>
            <person name="Maillard F."/>
            <person name="Murat C."/>
            <person name="Nolan M."/>
            <person name="Ohm R.A."/>
            <person name="Pangilinan J."/>
            <person name="Pereira M.F."/>
            <person name="Perotto S."/>
            <person name="Peter M."/>
            <person name="Pfister S."/>
            <person name="Riley R."/>
            <person name="Sitrit Y."/>
            <person name="Stielow J.B."/>
            <person name="Szollosi G."/>
            <person name="Zifcakova L."/>
            <person name="Stursova M."/>
            <person name="Spatafora J.W."/>
            <person name="Tedersoo L."/>
            <person name="Vaario L.M."/>
            <person name="Yamada A."/>
            <person name="Yan M."/>
            <person name="Wang P."/>
            <person name="Xu J."/>
            <person name="Bruns T."/>
            <person name="Baldrian P."/>
            <person name="Vilgalys R."/>
            <person name="Dunand C."/>
            <person name="Henrissat B."/>
            <person name="Grigoriev I.V."/>
            <person name="Hibbett D."/>
            <person name="Nagy L.G."/>
            <person name="Martin F.M."/>
        </authorList>
    </citation>
    <scope>NUCLEOTIDE SEQUENCE</scope>
    <source>
        <strain evidence="2">UH-Tt-Lm1</strain>
    </source>
</reference>
<dbReference type="OrthoDB" id="3252362at2759"/>
<organism evidence="2 3">
    <name type="scientific">Thelephora terrestris</name>
    <dbReference type="NCBI Taxonomy" id="56493"/>
    <lineage>
        <taxon>Eukaryota</taxon>
        <taxon>Fungi</taxon>
        <taxon>Dikarya</taxon>
        <taxon>Basidiomycota</taxon>
        <taxon>Agaricomycotina</taxon>
        <taxon>Agaricomycetes</taxon>
        <taxon>Thelephorales</taxon>
        <taxon>Thelephoraceae</taxon>
        <taxon>Thelephora</taxon>
    </lineage>
</organism>
<protein>
    <submittedName>
        <fullName evidence="2">Uncharacterized protein</fullName>
    </submittedName>
</protein>
<proteinExistence type="predicted"/>
<feature type="compositionally biased region" description="Polar residues" evidence="1">
    <location>
        <begin position="274"/>
        <end position="284"/>
    </location>
</feature>
<dbReference type="Proteomes" id="UP000736335">
    <property type="component" value="Unassembled WGS sequence"/>
</dbReference>
<keyword evidence="3" id="KW-1185">Reference proteome</keyword>
<accession>A0A9P6HKN1</accession>
<sequence>MCCILLGLVVDLKLPNGTSPIPLIRAIRSLLDFLYLSQYPLHTSKTLQLLHESLQKFHENKHIFIELGIQNNFNLPKLHSLLHYVHSIKTFGTTDNYNTEYTECLHIDLAKDAYRATNHRDEYAQMTAWLQRKEKILRHESYLEWCRNPQSTIVLRSTDMTYNGTLTMTKSPSVRAVNFNDIISKYGATFFREALKRYTALKDRHTMMILQQTTTEDTRRLVDGVESARRYERTTKRTDSSLELSPVGFFSRSSSPHLLQGTLVDSLVNHHNSPNRFQTMSNAQPDFGAKALSR</sequence>
<reference evidence="2" key="2">
    <citation type="submission" date="2020-11" db="EMBL/GenBank/DDBJ databases">
        <authorList>
            <consortium name="DOE Joint Genome Institute"/>
            <person name="Kuo A."/>
            <person name="Miyauchi S."/>
            <person name="Kiss E."/>
            <person name="Drula E."/>
            <person name="Kohler A."/>
            <person name="Sanchez-Garcia M."/>
            <person name="Andreopoulos B."/>
            <person name="Barry K.W."/>
            <person name="Bonito G."/>
            <person name="Buee M."/>
            <person name="Carver A."/>
            <person name="Chen C."/>
            <person name="Cichocki N."/>
            <person name="Clum A."/>
            <person name="Culley D."/>
            <person name="Crous P.W."/>
            <person name="Fauchery L."/>
            <person name="Girlanda M."/>
            <person name="Hayes R."/>
            <person name="Keri Z."/>
            <person name="Labutti K."/>
            <person name="Lipzen A."/>
            <person name="Lombard V."/>
            <person name="Magnuson J."/>
            <person name="Maillard F."/>
            <person name="Morin E."/>
            <person name="Murat C."/>
            <person name="Nolan M."/>
            <person name="Ohm R."/>
            <person name="Pangilinan J."/>
            <person name="Pereira M."/>
            <person name="Perotto S."/>
            <person name="Peter M."/>
            <person name="Riley R."/>
            <person name="Sitrit Y."/>
            <person name="Stielow B."/>
            <person name="Szollosi G."/>
            <person name="Zifcakova L."/>
            <person name="Stursova M."/>
            <person name="Spatafora J.W."/>
            <person name="Tedersoo L."/>
            <person name="Vaario L.-M."/>
            <person name="Yamada A."/>
            <person name="Yan M."/>
            <person name="Wang P."/>
            <person name="Xu J."/>
            <person name="Bruns T."/>
            <person name="Baldrian P."/>
            <person name="Vilgalys R."/>
            <person name="Henrissat B."/>
            <person name="Grigoriev I.V."/>
            <person name="Hibbett D."/>
            <person name="Nagy L.G."/>
            <person name="Martin F.M."/>
        </authorList>
    </citation>
    <scope>NUCLEOTIDE SEQUENCE</scope>
    <source>
        <strain evidence="2">UH-Tt-Lm1</strain>
    </source>
</reference>